<organism evidence="2 3">
    <name type="scientific">Fusarium kuroshium</name>
    <dbReference type="NCBI Taxonomy" id="2010991"/>
    <lineage>
        <taxon>Eukaryota</taxon>
        <taxon>Fungi</taxon>
        <taxon>Dikarya</taxon>
        <taxon>Ascomycota</taxon>
        <taxon>Pezizomycotina</taxon>
        <taxon>Sordariomycetes</taxon>
        <taxon>Hypocreomycetidae</taxon>
        <taxon>Hypocreales</taxon>
        <taxon>Nectriaceae</taxon>
        <taxon>Fusarium</taxon>
        <taxon>Fusarium solani species complex</taxon>
    </lineage>
</organism>
<reference evidence="2 3" key="1">
    <citation type="submission" date="2017-06" db="EMBL/GenBank/DDBJ databases">
        <title>Comparative genomic analysis of Ambrosia Fusariam Clade fungi.</title>
        <authorList>
            <person name="Stajich J.E."/>
            <person name="Carrillo J."/>
            <person name="Kijimoto T."/>
            <person name="Eskalen A."/>
            <person name="O'Donnell K."/>
            <person name="Kasson M."/>
        </authorList>
    </citation>
    <scope>NUCLEOTIDE SEQUENCE [LARGE SCALE GENOMIC DNA]</scope>
    <source>
        <strain evidence="2">UCR3666</strain>
    </source>
</reference>
<evidence type="ECO:0000256" key="1">
    <source>
        <dbReference type="SAM" id="MobiDB-lite"/>
    </source>
</evidence>
<dbReference type="AlphaFoldDB" id="A0A3M2SES5"/>
<dbReference type="OrthoDB" id="5062850at2759"/>
<comment type="caution">
    <text evidence="2">The sequence shown here is derived from an EMBL/GenBank/DDBJ whole genome shotgun (WGS) entry which is preliminary data.</text>
</comment>
<evidence type="ECO:0000313" key="2">
    <source>
        <dbReference type="EMBL" id="RMJ16029.1"/>
    </source>
</evidence>
<dbReference type="Proteomes" id="UP000277212">
    <property type="component" value="Unassembled WGS sequence"/>
</dbReference>
<keyword evidence="3" id="KW-1185">Reference proteome</keyword>
<proteinExistence type="predicted"/>
<accession>A0A3M2SES5</accession>
<name>A0A3M2SES5_9HYPO</name>
<feature type="compositionally biased region" description="Basic residues" evidence="1">
    <location>
        <begin position="527"/>
        <end position="542"/>
    </location>
</feature>
<dbReference type="EMBL" id="NKUJ01000054">
    <property type="protein sequence ID" value="RMJ16029.1"/>
    <property type="molecule type" value="Genomic_DNA"/>
</dbReference>
<evidence type="ECO:0000313" key="3">
    <source>
        <dbReference type="Proteomes" id="UP000277212"/>
    </source>
</evidence>
<sequence>MPPASIFTVPYELRYEIYKHYFTLDDGYVFQPGPGKLATADGRPLDLGLMYTCSLIANEAKDLPLRFNTVSFSTVYHPDWRSWAGRFHYQLSLQLSLQSDLLVRMAHHLTPDMRSLITLKFPGFMSMLTRDEEPVPRTTRHKEQSYFQLDTYRCLHSSSTGQSRWEWYHENTCLVSQTVTYALRLLAQSHGPELTQLINKELPRREATQDIFEFLDKCYDPWAIPSQSELATMGFELSDDCVWDRINRWRKGEYHDKRRYREKFRFSAAAVAIRFLDSLSIHKRLQLRNMVLHEDHFAVAQQERHARGLIPFCKENPRLRIERRVDVLNTIFQKSELLCATSVPVSSRDEPNIRYELRSDHIPRDVADWLLEALATVDAGMPADAFTLVLDGEPAADLCSDVFHGAVHRRLAWQTALEKCYSQGILAPPSRDNPEHTFCDVSQDLWQALDHLTNQTSVLRCNFNPGQPWDVDKIFDECRTWDIHKWRLSCFHSYDPRYFQVLPPLPDWGDTLLENFEMEPKKTQNKDRKRYRVGGRRLARNK</sequence>
<feature type="region of interest" description="Disordered" evidence="1">
    <location>
        <begin position="521"/>
        <end position="542"/>
    </location>
</feature>
<gene>
    <name evidence="2" type="ORF">CDV36_004276</name>
</gene>
<protein>
    <submittedName>
        <fullName evidence="2">Uncharacterized protein</fullName>
    </submittedName>
</protein>